<keyword evidence="1" id="KW-0472">Membrane</keyword>
<organism evidence="2 3">
    <name type="scientific">Amycolatopsis sacchari</name>
    <dbReference type="NCBI Taxonomy" id="115433"/>
    <lineage>
        <taxon>Bacteria</taxon>
        <taxon>Bacillati</taxon>
        <taxon>Actinomycetota</taxon>
        <taxon>Actinomycetes</taxon>
        <taxon>Pseudonocardiales</taxon>
        <taxon>Pseudonocardiaceae</taxon>
        <taxon>Amycolatopsis</taxon>
    </lineage>
</organism>
<feature type="transmembrane region" description="Helical" evidence="1">
    <location>
        <begin position="44"/>
        <end position="68"/>
    </location>
</feature>
<keyword evidence="1" id="KW-1133">Transmembrane helix</keyword>
<evidence type="ECO:0000256" key="1">
    <source>
        <dbReference type="SAM" id="Phobius"/>
    </source>
</evidence>
<dbReference type="STRING" id="115433.SAMN05421835_115180"/>
<gene>
    <name evidence="2" type="ORF">SAMN05421835_115180</name>
</gene>
<dbReference type="Proteomes" id="UP000199025">
    <property type="component" value="Unassembled WGS sequence"/>
</dbReference>
<evidence type="ECO:0000313" key="3">
    <source>
        <dbReference type="Proteomes" id="UP000199025"/>
    </source>
</evidence>
<dbReference type="AlphaFoldDB" id="A0A1I3XL44"/>
<evidence type="ECO:0008006" key="4">
    <source>
        <dbReference type="Google" id="ProtNLM"/>
    </source>
</evidence>
<proteinExistence type="predicted"/>
<reference evidence="2 3" key="1">
    <citation type="submission" date="2016-10" db="EMBL/GenBank/DDBJ databases">
        <authorList>
            <person name="de Groot N.N."/>
        </authorList>
    </citation>
    <scope>NUCLEOTIDE SEQUENCE [LARGE SCALE GENOMIC DNA]</scope>
    <source>
        <strain evidence="2 3">DSM 44468</strain>
    </source>
</reference>
<accession>A0A1I3XL44</accession>
<dbReference type="EMBL" id="FORP01000015">
    <property type="protein sequence ID" value="SFK20347.1"/>
    <property type="molecule type" value="Genomic_DNA"/>
</dbReference>
<feature type="transmembrane region" description="Helical" evidence="1">
    <location>
        <begin position="75"/>
        <end position="102"/>
    </location>
</feature>
<keyword evidence="3" id="KW-1185">Reference proteome</keyword>
<protein>
    <recommendedName>
        <fullName evidence="4">Major facilitator superfamily (MFS) profile domain-containing protein</fullName>
    </recommendedName>
</protein>
<name>A0A1I3XL44_9PSEU</name>
<keyword evidence="1" id="KW-0812">Transmembrane</keyword>
<sequence length="114" mass="11330">MRPGLALASVALGAVGVVFAGSTWITWFIVQPGGALPTPLSMVVGLVLGALWVLVLGAAVLSVLFGVLARTTGRLALTGIALGVVAGLLALGGALAFVVAAMDWTTVHAVNRGL</sequence>
<evidence type="ECO:0000313" key="2">
    <source>
        <dbReference type="EMBL" id="SFK20347.1"/>
    </source>
</evidence>
<dbReference type="RefSeq" id="WP_091511589.1">
    <property type="nucleotide sequence ID" value="NZ_CBDQZW010000082.1"/>
</dbReference>